<dbReference type="AlphaFoldDB" id="Q5YSI9"/>
<dbReference type="Proteomes" id="UP000006820">
    <property type="component" value="Chromosome"/>
</dbReference>
<gene>
    <name evidence="2" type="ordered locus">NFA_40040</name>
</gene>
<protein>
    <submittedName>
        <fullName evidence="2">Uncharacterized protein</fullName>
    </submittedName>
</protein>
<name>Q5YSI9_NOCFA</name>
<reference evidence="2 3" key="1">
    <citation type="journal article" date="2004" name="Proc. Natl. Acad. Sci. U.S.A.">
        <title>The complete genomic sequence of Nocardia farcinica IFM 10152.</title>
        <authorList>
            <person name="Ishikawa J."/>
            <person name="Yamashita A."/>
            <person name="Mikami Y."/>
            <person name="Hoshino Y."/>
            <person name="Kurita H."/>
            <person name="Hotta K."/>
            <person name="Shiba T."/>
            <person name="Hattori M."/>
        </authorList>
    </citation>
    <scope>NUCLEOTIDE SEQUENCE [LARGE SCALE GENOMIC DNA]</scope>
    <source>
        <strain evidence="2 3">IFM 10152</strain>
    </source>
</reference>
<dbReference type="HOGENOM" id="CLU_2370018_0_0_11"/>
<dbReference type="STRING" id="247156.NFA_40040"/>
<accession>Q5YSI9</accession>
<keyword evidence="3" id="KW-1185">Reference proteome</keyword>
<organism evidence="2 3">
    <name type="scientific">Nocardia farcinica (strain IFM 10152)</name>
    <dbReference type="NCBI Taxonomy" id="247156"/>
    <lineage>
        <taxon>Bacteria</taxon>
        <taxon>Bacillati</taxon>
        <taxon>Actinomycetota</taxon>
        <taxon>Actinomycetes</taxon>
        <taxon>Mycobacteriales</taxon>
        <taxon>Nocardiaceae</taxon>
        <taxon>Nocardia</taxon>
    </lineage>
</organism>
<evidence type="ECO:0000256" key="1">
    <source>
        <dbReference type="SAM" id="MobiDB-lite"/>
    </source>
</evidence>
<dbReference type="EMBL" id="AP006618">
    <property type="protein sequence ID" value="BAD58852.1"/>
    <property type="molecule type" value="Genomic_DNA"/>
</dbReference>
<feature type="region of interest" description="Disordered" evidence="1">
    <location>
        <begin position="1"/>
        <end position="20"/>
    </location>
</feature>
<evidence type="ECO:0000313" key="2">
    <source>
        <dbReference type="EMBL" id="BAD58852.1"/>
    </source>
</evidence>
<evidence type="ECO:0000313" key="3">
    <source>
        <dbReference type="Proteomes" id="UP000006820"/>
    </source>
</evidence>
<proteinExistence type="predicted"/>
<dbReference type="KEGG" id="nfa:NFA_40040"/>
<sequence length="95" mass="10032">MIQILDGTAVNDPASTPGPVTPIDAAAEAIMASLVRTARNMAPHRHDPEFESWLSGYSEGIEHALEVLRAGGEKARAFLEALDKTDGGRADAAFS</sequence>